<organism evidence="2">
    <name type="scientific">uncultured Mycobacteriales bacterium</name>
    <dbReference type="NCBI Taxonomy" id="581187"/>
    <lineage>
        <taxon>Bacteria</taxon>
        <taxon>Bacillati</taxon>
        <taxon>Actinomycetota</taxon>
        <taxon>Actinomycetes</taxon>
        <taxon>Mycobacteriales</taxon>
        <taxon>environmental samples</taxon>
    </lineage>
</organism>
<evidence type="ECO:0000313" key="2">
    <source>
        <dbReference type="EMBL" id="CAA9232740.1"/>
    </source>
</evidence>
<reference evidence="2" key="1">
    <citation type="submission" date="2020-02" db="EMBL/GenBank/DDBJ databases">
        <authorList>
            <person name="Meier V. D."/>
        </authorList>
    </citation>
    <scope>NUCLEOTIDE SEQUENCE</scope>
    <source>
        <strain evidence="2">AVDCRST_MAG41</strain>
    </source>
</reference>
<dbReference type="AlphaFoldDB" id="A0A6J4HV77"/>
<dbReference type="SUPFAM" id="SSF46894">
    <property type="entry name" value="C-terminal effector domain of the bipartite response regulators"/>
    <property type="match status" value="1"/>
</dbReference>
<dbReference type="SMART" id="SM00421">
    <property type="entry name" value="HTH_LUXR"/>
    <property type="match status" value="1"/>
</dbReference>
<sequence length="252" mass="26798">MVGADGDTNRARQPVLDAVVALQGHRLAASTALAAAGGEPVGGARVVASGPTATPATMMRHARGWRHLLSTRPLTDARQLRESLPGNDRCLRDGLEMISVFDREGTTPAARRLLAGEPGDVYFLSYAPVQMRLANHRVVYLQGPELGGAPSLMTVTTPPAIEAAYRYFRAVLDLATPCREDSAPAVPFTARQVRIMELLALGLADDRIAETLAVSTRTVRYDIAAVMDGLGVGSRFAAGMRYAELLHGPGLA</sequence>
<dbReference type="InterPro" id="IPR036388">
    <property type="entry name" value="WH-like_DNA-bd_sf"/>
</dbReference>
<dbReference type="GO" id="GO:0003677">
    <property type="term" value="F:DNA binding"/>
    <property type="evidence" value="ECO:0007669"/>
    <property type="project" value="InterPro"/>
</dbReference>
<proteinExistence type="predicted"/>
<dbReference type="InterPro" id="IPR000792">
    <property type="entry name" value="Tscrpt_reg_LuxR_C"/>
</dbReference>
<dbReference type="Gene3D" id="1.10.10.10">
    <property type="entry name" value="Winged helix-like DNA-binding domain superfamily/Winged helix DNA-binding domain"/>
    <property type="match status" value="1"/>
</dbReference>
<gene>
    <name evidence="2" type="ORF">AVDCRST_MAG41-1074</name>
</gene>
<dbReference type="PROSITE" id="PS50043">
    <property type="entry name" value="HTH_LUXR_2"/>
    <property type="match status" value="1"/>
</dbReference>
<accession>A0A6J4HV77</accession>
<dbReference type="InterPro" id="IPR016032">
    <property type="entry name" value="Sig_transdc_resp-reg_C-effctor"/>
</dbReference>
<name>A0A6J4HV77_9ACTN</name>
<dbReference type="Pfam" id="PF00196">
    <property type="entry name" value="GerE"/>
    <property type="match status" value="1"/>
</dbReference>
<protein>
    <recommendedName>
        <fullName evidence="1">HTH luxR-type domain-containing protein</fullName>
    </recommendedName>
</protein>
<dbReference type="EMBL" id="CADCTP010000102">
    <property type="protein sequence ID" value="CAA9232740.1"/>
    <property type="molecule type" value="Genomic_DNA"/>
</dbReference>
<evidence type="ECO:0000259" key="1">
    <source>
        <dbReference type="PROSITE" id="PS50043"/>
    </source>
</evidence>
<feature type="domain" description="HTH luxR-type" evidence="1">
    <location>
        <begin position="181"/>
        <end position="246"/>
    </location>
</feature>
<dbReference type="GO" id="GO:0006355">
    <property type="term" value="P:regulation of DNA-templated transcription"/>
    <property type="evidence" value="ECO:0007669"/>
    <property type="project" value="InterPro"/>
</dbReference>